<dbReference type="Proteomes" id="UP001163064">
    <property type="component" value="Unassembled WGS sequence"/>
</dbReference>
<accession>A0ABT3U4S6</accession>
<keyword evidence="2" id="KW-1185">Reference proteome</keyword>
<protein>
    <submittedName>
        <fullName evidence="1">Uncharacterized protein</fullName>
    </submittedName>
</protein>
<dbReference type="RefSeq" id="WP_266604625.1">
    <property type="nucleotide sequence ID" value="NZ_JAPHNL010000315.1"/>
</dbReference>
<dbReference type="EMBL" id="JAPHNL010000315">
    <property type="protein sequence ID" value="MCX3063567.1"/>
    <property type="molecule type" value="Genomic_DNA"/>
</dbReference>
<evidence type="ECO:0000313" key="2">
    <source>
        <dbReference type="Proteomes" id="UP001163064"/>
    </source>
</evidence>
<sequence length="64" mass="7274">MDEYREDPAFALEIGLTWVMKQWDLPLVLSPEGHDKWIPQGGLVVEWLAHPVSAVRAFDRSKAA</sequence>
<name>A0ABT3U4S6_9ACTN</name>
<comment type="caution">
    <text evidence="1">The sequence shown here is derived from an EMBL/GenBank/DDBJ whole genome shotgun (WGS) entry which is preliminary data.</text>
</comment>
<reference evidence="1" key="1">
    <citation type="submission" date="2022-10" db="EMBL/GenBank/DDBJ databases">
        <title>Streptomyces beihaiensis sp. nov., a chitin degrading actinobacterium, isolated from shrimp pond soil.</title>
        <authorList>
            <person name="Xie J."/>
            <person name="Shen N."/>
        </authorList>
    </citation>
    <scope>NUCLEOTIDE SEQUENCE</scope>
    <source>
        <strain evidence="1">GXMU-J5</strain>
    </source>
</reference>
<gene>
    <name evidence="1" type="ORF">OFY01_28160</name>
</gene>
<proteinExistence type="predicted"/>
<evidence type="ECO:0000313" key="1">
    <source>
        <dbReference type="EMBL" id="MCX3063567.1"/>
    </source>
</evidence>
<organism evidence="1 2">
    <name type="scientific">Streptomyces beihaiensis</name>
    <dbReference type="NCBI Taxonomy" id="2984495"/>
    <lineage>
        <taxon>Bacteria</taxon>
        <taxon>Bacillati</taxon>
        <taxon>Actinomycetota</taxon>
        <taxon>Actinomycetes</taxon>
        <taxon>Kitasatosporales</taxon>
        <taxon>Streptomycetaceae</taxon>
        <taxon>Streptomyces</taxon>
    </lineage>
</organism>